<keyword evidence="2" id="KW-1185">Reference proteome</keyword>
<comment type="caution">
    <text evidence="1">The sequence shown here is derived from an EMBL/GenBank/DDBJ whole genome shotgun (WGS) entry which is preliminary data.</text>
</comment>
<dbReference type="EMBL" id="JADEYP010000013">
    <property type="protein sequence ID" value="MCA5005185.1"/>
    <property type="molecule type" value="Genomic_DNA"/>
</dbReference>
<evidence type="ECO:0008006" key="3">
    <source>
        <dbReference type="Google" id="ProtNLM"/>
    </source>
</evidence>
<name>A0ABS7Z8I9_9SPHI</name>
<gene>
    <name evidence="1" type="ORF">IPZ78_08470</name>
</gene>
<protein>
    <recommendedName>
        <fullName evidence="3">DUF4842 domain-containing protein</fullName>
    </recommendedName>
</protein>
<evidence type="ECO:0000313" key="2">
    <source>
        <dbReference type="Proteomes" id="UP001165302"/>
    </source>
</evidence>
<accession>A0ABS7Z8I9</accession>
<sequence>MKKILILLTVLYVCCFQQSCNKPDEHFRDLMEVAETRVYPGGIDSIIVSNGIEQFTVDIMIPPNGTASKFALVNGVDTSYYDFPLDKSVVSQKVVVKNVKPGQNPYEIFTINTQGNVSPKKYFFNSNAIDANIKLQNLNVKRGFNRARLDFTPPTGNSVAKIALAEAGKDTIILDIPFGNAPLQLIIPNLEEGNHSFDLILIASDGSKSNSTPISVNVYGDKYKSSLVTVGLTSGVYYSTYFDYYVYLANIPSNTEIVGRKIRYKPYYDTAIKEVTYSLLAQQFWLANSTGGTYATSGFYYWNEYLPTNGIDKVNSPEIFKP</sequence>
<proteinExistence type="predicted"/>
<dbReference type="Pfam" id="PF16389">
    <property type="entry name" value="DUF4998"/>
    <property type="match status" value="1"/>
</dbReference>
<organism evidence="1 2">
    <name type="scientific">Sphingobacterium bovistauri</name>
    <dbReference type="NCBI Taxonomy" id="2781959"/>
    <lineage>
        <taxon>Bacteria</taxon>
        <taxon>Pseudomonadati</taxon>
        <taxon>Bacteroidota</taxon>
        <taxon>Sphingobacteriia</taxon>
        <taxon>Sphingobacteriales</taxon>
        <taxon>Sphingobacteriaceae</taxon>
        <taxon>Sphingobacterium</taxon>
    </lineage>
</organism>
<dbReference type="RefSeq" id="WP_225552675.1">
    <property type="nucleotide sequence ID" value="NZ_JADEYP010000013.1"/>
</dbReference>
<reference evidence="1" key="1">
    <citation type="submission" date="2020-10" db="EMBL/GenBank/DDBJ databases">
        <authorList>
            <person name="Lu T."/>
            <person name="Wang Q."/>
            <person name="Han X."/>
        </authorList>
    </citation>
    <scope>NUCLEOTIDE SEQUENCE</scope>
    <source>
        <strain evidence="1">WQ 366</strain>
    </source>
</reference>
<dbReference type="Proteomes" id="UP001165302">
    <property type="component" value="Unassembled WGS sequence"/>
</dbReference>
<evidence type="ECO:0000313" key="1">
    <source>
        <dbReference type="EMBL" id="MCA5005185.1"/>
    </source>
</evidence>